<gene>
    <name evidence="1" type="ORF">SAMN05660742_111101</name>
</gene>
<keyword evidence="2" id="KW-1185">Reference proteome</keyword>
<sequence>MADTTAWTAMNNICRTQRAGRHQKEHRRKKQRREQKIIDWQNHQPTMVIQGGI</sequence>
<reference evidence="2" key="1">
    <citation type="submission" date="2016-10" db="EMBL/GenBank/DDBJ databases">
        <authorList>
            <person name="Varghese N."/>
            <person name="Submissions S."/>
        </authorList>
    </citation>
    <scope>NUCLEOTIDE SEQUENCE [LARGE SCALE GENOMIC DNA]</scope>
    <source>
        <strain evidence="2">DSM 2179</strain>
    </source>
</reference>
<dbReference type="STRING" id="84035.SAMN05660742_111101"/>
<dbReference type="EMBL" id="FNZK01000011">
    <property type="protein sequence ID" value="SEJ59972.1"/>
    <property type="molecule type" value="Genomic_DNA"/>
</dbReference>
<protein>
    <submittedName>
        <fullName evidence="1">Uncharacterized protein</fullName>
    </submittedName>
</protein>
<name>A0A1H7AD26_9FIRM</name>
<dbReference type="AlphaFoldDB" id="A0A1H7AD26"/>
<evidence type="ECO:0000313" key="1">
    <source>
        <dbReference type="EMBL" id="SEJ59972.1"/>
    </source>
</evidence>
<dbReference type="Proteomes" id="UP000199662">
    <property type="component" value="Unassembled WGS sequence"/>
</dbReference>
<proteinExistence type="predicted"/>
<organism evidence="1 2">
    <name type="scientific">Propionispira arboris</name>
    <dbReference type="NCBI Taxonomy" id="84035"/>
    <lineage>
        <taxon>Bacteria</taxon>
        <taxon>Bacillati</taxon>
        <taxon>Bacillota</taxon>
        <taxon>Negativicutes</taxon>
        <taxon>Selenomonadales</taxon>
        <taxon>Selenomonadaceae</taxon>
        <taxon>Propionispira</taxon>
    </lineage>
</organism>
<evidence type="ECO:0000313" key="2">
    <source>
        <dbReference type="Proteomes" id="UP000199662"/>
    </source>
</evidence>
<accession>A0A1H7AD26</accession>